<evidence type="ECO:0000256" key="4">
    <source>
        <dbReference type="ARBA" id="ARBA00023118"/>
    </source>
</evidence>
<keyword evidence="1" id="KW-0540">Nuclease</keyword>
<keyword evidence="4" id="KW-0051">Antiviral defense</keyword>
<evidence type="ECO:0000256" key="1">
    <source>
        <dbReference type="ARBA" id="ARBA00022722"/>
    </source>
</evidence>
<feature type="domain" description="CRISPR-associated protein Cas6 C-terminal" evidence="5">
    <location>
        <begin position="137"/>
        <end position="257"/>
    </location>
</feature>
<name>A0A444L673_METS7</name>
<sequence>MPTEFEFVLRLEEELQLPLFTGYVSRGILLNIIRQVNPSSSQDLHEPNITKPYSVTPLFFKSKQRNSSGYILDPSSPCSFRIRFLNEKHTHELLSIFEKKNSIMIRDKSLRIESVRVKAKSYQDMCADAFPAERLHIEFLTPTRFSALGQAREHLFPEQKKVFGGLVELWNLFSGCPLECDKSKEYLEWLGSSSWVSYYSLRTELKITSKGRIVGFTGRITYNFEGNEQWQRFTCCLASLAEFSNVGKGRTAGFGVVRASPSQKGQSCADPTSN</sequence>
<proteinExistence type="predicted"/>
<dbReference type="Gene3D" id="3.30.70.1900">
    <property type="match status" value="1"/>
</dbReference>
<evidence type="ECO:0000259" key="5">
    <source>
        <dbReference type="Pfam" id="PF10040"/>
    </source>
</evidence>
<dbReference type="CDD" id="cd21141">
    <property type="entry name" value="Cas6_III-like"/>
    <property type="match status" value="1"/>
</dbReference>
<evidence type="ECO:0000256" key="3">
    <source>
        <dbReference type="ARBA" id="ARBA00022801"/>
    </source>
</evidence>
<keyword evidence="2" id="KW-0255">Endonuclease</keyword>
<dbReference type="InterPro" id="IPR019267">
    <property type="entry name" value="CRISPR-assoc_Cas6_C"/>
</dbReference>
<dbReference type="GO" id="GO:0051607">
    <property type="term" value="P:defense response to virus"/>
    <property type="evidence" value="ECO:0007669"/>
    <property type="project" value="UniProtKB-KW"/>
</dbReference>
<evidence type="ECO:0000256" key="2">
    <source>
        <dbReference type="ARBA" id="ARBA00022759"/>
    </source>
</evidence>
<dbReference type="Pfam" id="PF10040">
    <property type="entry name" value="CRISPR_Cas6"/>
    <property type="match status" value="1"/>
</dbReference>
<gene>
    <name evidence="6" type="ORF">Metus_1049</name>
</gene>
<dbReference type="GO" id="GO:0004519">
    <property type="term" value="F:endonuclease activity"/>
    <property type="evidence" value="ECO:0007669"/>
    <property type="project" value="UniProtKB-KW"/>
</dbReference>
<comment type="caution">
    <text evidence="6">The sequence shown here is derived from an EMBL/GenBank/DDBJ whole genome shotgun (WGS) entry which is preliminary data.</text>
</comment>
<dbReference type="GO" id="GO:0016788">
    <property type="term" value="F:hydrolase activity, acting on ester bonds"/>
    <property type="evidence" value="ECO:0007669"/>
    <property type="project" value="InterPro"/>
</dbReference>
<dbReference type="Proteomes" id="UP000288215">
    <property type="component" value="Unassembled WGS sequence"/>
</dbReference>
<evidence type="ECO:0000313" key="7">
    <source>
        <dbReference type="Proteomes" id="UP000288215"/>
    </source>
</evidence>
<dbReference type="InterPro" id="IPR045747">
    <property type="entry name" value="CRISPR-assoc_prot_Cas6_N_sf"/>
</dbReference>
<keyword evidence="3" id="KW-0378">Hydrolase</keyword>
<dbReference type="NCBIfam" id="TIGR01877">
    <property type="entry name" value="cas_cas6"/>
    <property type="match status" value="1"/>
</dbReference>
<dbReference type="Gene3D" id="3.30.70.1890">
    <property type="match status" value="1"/>
</dbReference>
<organism evidence="6 7">
    <name type="scientific">Methanosuratincola subterraneus</name>
    <dbReference type="NCBI Taxonomy" id="2593994"/>
    <lineage>
        <taxon>Archaea</taxon>
        <taxon>Thermoproteota</taxon>
        <taxon>Methanosuratincolia</taxon>
        <taxon>Candidatus Methanomethylicales</taxon>
        <taxon>Candidatus Methanomethylicaceae</taxon>
        <taxon>Candidatus Methanosuratincola (ex Vanwonterghem et al. 2016)</taxon>
    </lineage>
</organism>
<dbReference type="AlphaFoldDB" id="A0A444L673"/>
<evidence type="ECO:0000313" key="6">
    <source>
        <dbReference type="EMBL" id="RWX73075.1"/>
    </source>
</evidence>
<reference evidence="6 7" key="1">
    <citation type="submission" date="2018-12" db="EMBL/GenBank/DDBJ databases">
        <title>The complete genome of the methanogenic archaea of the candidate phylum Verstraetearchaeota, obtained from the metagenome of underground thermal water.</title>
        <authorList>
            <person name="Kadnikov V.V."/>
            <person name="Mardanov A.V."/>
            <person name="Beletsky A.V."/>
            <person name="Karnachuk O.V."/>
            <person name="Ravin N.V."/>
        </authorList>
    </citation>
    <scope>NUCLEOTIDE SEQUENCE [LARGE SCALE GENOMIC DNA]</scope>
    <source>
        <strain evidence="6">Ch88</strain>
    </source>
</reference>
<protein>
    <submittedName>
        <fullName evidence="6">CRISPR-associated endoribonuclease Cas6</fullName>
    </submittedName>
</protein>
<accession>A0A444L673</accession>
<dbReference type="EMBL" id="RXGA01000003">
    <property type="protein sequence ID" value="RWX73075.1"/>
    <property type="molecule type" value="Genomic_DNA"/>
</dbReference>
<dbReference type="InterPro" id="IPR010156">
    <property type="entry name" value="CRISPR-assoc_prot_Cas6"/>
</dbReference>